<name>A0AA46DDT3_9BURK</name>
<dbReference type="EMBL" id="SLXF01000006">
    <property type="protein sequence ID" value="TCP06591.1"/>
    <property type="molecule type" value="Genomic_DNA"/>
</dbReference>
<organism evidence="2 3">
    <name type="scientific">Caldimonas thermodepolymerans</name>
    <dbReference type="NCBI Taxonomy" id="215580"/>
    <lineage>
        <taxon>Bacteria</taxon>
        <taxon>Pseudomonadati</taxon>
        <taxon>Pseudomonadota</taxon>
        <taxon>Betaproteobacteria</taxon>
        <taxon>Burkholderiales</taxon>
        <taxon>Sphaerotilaceae</taxon>
        <taxon>Caldimonas</taxon>
    </lineage>
</organism>
<protein>
    <submittedName>
        <fullName evidence="2">Uncharacterized protein</fullName>
    </submittedName>
</protein>
<feature type="region of interest" description="Disordered" evidence="1">
    <location>
        <begin position="1"/>
        <end position="34"/>
    </location>
</feature>
<dbReference type="Proteomes" id="UP000294772">
    <property type="component" value="Unassembled WGS sequence"/>
</dbReference>
<evidence type="ECO:0000313" key="2">
    <source>
        <dbReference type="EMBL" id="TCP06591.1"/>
    </source>
</evidence>
<reference evidence="2 3" key="1">
    <citation type="submission" date="2019-03" db="EMBL/GenBank/DDBJ databases">
        <title>Genomic Encyclopedia of Type Strains, Phase IV (KMG-IV): sequencing the most valuable type-strain genomes for metagenomic binning, comparative biology and taxonomic classification.</title>
        <authorList>
            <person name="Goeker M."/>
        </authorList>
    </citation>
    <scope>NUCLEOTIDE SEQUENCE [LARGE SCALE GENOMIC DNA]</scope>
    <source>
        <strain evidence="2 3">DSM 15264</strain>
    </source>
</reference>
<sequence length="106" mass="12092">MRKASHRRRARFATAKRWQQLSSTGSRHLADQAREAARQALPCAHKVRHTSMEAAATVAIRHIEDGRAEALTAYRCRHCRGWHLTTRDLGARMPRLVAKHDEDVTT</sequence>
<comment type="caution">
    <text evidence="2">The sequence shown here is derived from an EMBL/GenBank/DDBJ whole genome shotgun (WGS) entry which is preliminary data.</text>
</comment>
<gene>
    <name evidence="2" type="ORF">EV676_10674</name>
</gene>
<dbReference type="AlphaFoldDB" id="A0AA46DDT3"/>
<accession>A0AA46DDT3</accession>
<evidence type="ECO:0000256" key="1">
    <source>
        <dbReference type="SAM" id="MobiDB-lite"/>
    </source>
</evidence>
<dbReference type="RefSeq" id="WP_132765422.1">
    <property type="nucleotide sequence ID" value="NZ_CP110416.1"/>
</dbReference>
<feature type="compositionally biased region" description="Basic residues" evidence="1">
    <location>
        <begin position="1"/>
        <end position="11"/>
    </location>
</feature>
<feature type="compositionally biased region" description="Polar residues" evidence="1">
    <location>
        <begin position="17"/>
        <end position="26"/>
    </location>
</feature>
<evidence type="ECO:0000313" key="3">
    <source>
        <dbReference type="Proteomes" id="UP000294772"/>
    </source>
</evidence>
<proteinExistence type="predicted"/>